<name>A0A2R4TFN4_9ACTN</name>
<geneLocation type="plasmid" evidence="4">
    <name>pslun1</name>
</geneLocation>
<dbReference type="GO" id="GO:0005737">
    <property type="term" value="C:cytoplasm"/>
    <property type="evidence" value="ECO:0007669"/>
    <property type="project" value="TreeGrafter"/>
</dbReference>
<dbReference type="GeneID" id="55661142"/>
<keyword evidence="3" id="KW-0614">Plasmid</keyword>
<dbReference type="AlphaFoldDB" id="A0A2R4TFN4"/>
<dbReference type="PANTHER" id="PTHR45527">
    <property type="entry name" value="NONRIBOSOMAL PEPTIDE SYNTHETASE"/>
    <property type="match status" value="1"/>
</dbReference>
<dbReference type="GO" id="GO:0044550">
    <property type="term" value="P:secondary metabolite biosynthetic process"/>
    <property type="evidence" value="ECO:0007669"/>
    <property type="project" value="TreeGrafter"/>
</dbReference>
<dbReference type="InterPro" id="IPR023213">
    <property type="entry name" value="CAT-like_dom_sf"/>
</dbReference>
<evidence type="ECO:0000313" key="3">
    <source>
        <dbReference type="EMBL" id="AVZ77942.1"/>
    </source>
</evidence>
<protein>
    <submittedName>
        <fullName evidence="3">Peptide synthase condensation domain-containing protein</fullName>
    </submittedName>
</protein>
<evidence type="ECO:0000313" key="4">
    <source>
        <dbReference type="Proteomes" id="UP000244201"/>
    </source>
</evidence>
<feature type="domain" description="Condensation" evidence="2">
    <location>
        <begin position="109"/>
        <end position="513"/>
    </location>
</feature>
<dbReference type="Gene3D" id="3.30.559.30">
    <property type="entry name" value="Nonribosomal peptide synthetase, condensation domain"/>
    <property type="match status" value="1"/>
</dbReference>
<dbReference type="GO" id="GO:0003824">
    <property type="term" value="F:catalytic activity"/>
    <property type="evidence" value="ECO:0007669"/>
    <property type="project" value="InterPro"/>
</dbReference>
<dbReference type="Gene3D" id="3.30.559.10">
    <property type="entry name" value="Chloramphenicol acetyltransferase-like domain"/>
    <property type="match status" value="1"/>
</dbReference>
<dbReference type="EMBL" id="CP026305">
    <property type="protein sequence ID" value="AVZ77942.1"/>
    <property type="molecule type" value="Genomic_DNA"/>
</dbReference>
<dbReference type="PANTHER" id="PTHR45527:SF1">
    <property type="entry name" value="FATTY ACID SYNTHASE"/>
    <property type="match status" value="1"/>
</dbReference>
<sequence length="695" mass="73100">MTSHPARIPQDETMTVVADLGAASHGALPVLELHGSLDTARVEAALDSIAIRHPDAPAWRPALETHGPGHHTLRFTADAGAAHSDFPLGLLADLLTNEPASCVLPARRAAATPLQRELLADADAHPGTGRQVEQLAWDWHGPLDTERFTAAWRSVFDCESVLRTAFDDGPEPGIVVHDKVEPEVVRLAHGTADWRTLVERDRSRGLDPRRPGPLRVTVLGGGPVMFATATPTRVLLTYHHALLDGWSVRLLLREFYRAYLAGGLLPGGERRPDMGDYAQWLTGQYTAPAQDFWSRSVPPGPAPAPGAPGLPAFPAFTGTDTSATGSGRARLRLTPEETARLATWAAGWGAAESTVLQAVWALLLYRTGRAAGAAPVRFCTTVSGRGILFDGVERLPGALCNPQPLSVVVDPRATVPSLLAELRDRALDMAAYEWVSAGQIRSWAKDALAPADSLLAFETRPRIPDDVECELAALGVHVEPPETLSAHTAFPLTLVAHHDGAGRLVLTASYDQARLADAAEVLAYSVLLLRELPDRAGESTTVAQVLELLSGMSAGPGSGAGRGGGAGEAAAAPASVVLRPAAHSGAGTVALVQATGTPSSFYERLARAYPGPEELVLLCPVPGGAPAWYCALGPRIDAGRQVAFGGFSGDGVAVYEIARLVAAHGGRPRVVVLTGATAGADELARMLDSATRRLP</sequence>
<evidence type="ECO:0000259" key="2">
    <source>
        <dbReference type="Pfam" id="PF00668"/>
    </source>
</evidence>
<dbReference type="Proteomes" id="UP000244201">
    <property type="component" value="Plasmid pSLUN1"/>
</dbReference>
<dbReference type="GO" id="GO:0043041">
    <property type="term" value="P:amino acid activation for nonribosomal peptide biosynthetic process"/>
    <property type="evidence" value="ECO:0007669"/>
    <property type="project" value="TreeGrafter"/>
</dbReference>
<dbReference type="Pfam" id="PF00668">
    <property type="entry name" value="Condensation"/>
    <property type="match status" value="1"/>
</dbReference>
<evidence type="ECO:0000256" key="1">
    <source>
        <dbReference type="SAM" id="MobiDB-lite"/>
    </source>
</evidence>
<dbReference type="InterPro" id="IPR001242">
    <property type="entry name" value="Condensation_dom"/>
</dbReference>
<dbReference type="OrthoDB" id="4335331at2"/>
<dbReference type="RefSeq" id="WP_108155230.1">
    <property type="nucleotide sequence ID" value="NZ_CP026305.1"/>
</dbReference>
<proteinExistence type="predicted"/>
<dbReference type="GO" id="GO:0031177">
    <property type="term" value="F:phosphopantetheine binding"/>
    <property type="evidence" value="ECO:0007669"/>
    <property type="project" value="TreeGrafter"/>
</dbReference>
<accession>A0A2R4TFN4</accession>
<dbReference type="SUPFAM" id="SSF52777">
    <property type="entry name" value="CoA-dependent acyltransferases"/>
    <property type="match status" value="2"/>
</dbReference>
<dbReference type="GO" id="GO:0008610">
    <property type="term" value="P:lipid biosynthetic process"/>
    <property type="evidence" value="ECO:0007669"/>
    <property type="project" value="UniProtKB-ARBA"/>
</dbReference>
<dbReference type="KEGG" id="slk:SLUN_38585"/>
<gene>
    <name evidence="3" type="ORF">SLUN_38585</name>
</gene>
<organism evidence="3 4">
    <name type="scientific">Streptomyces lunaelactis</name>
    <dbReference type="NCBI Taxonomy" id="1535768"/>
    <lineage>
        <taxon>Bacteria</taxon>
        <taxon>Bacillati</taxon>
        <taxon>Actinomycetota</taxon>
        <taxon>Actinomycetes</taxon>
        <taxon>Kitasatosporales</taxon>
        <taxon>Streptomycetaceae</taxon>
        <taxon>Streptomyces</taxon>
    </lineage>
</organism>
<reference evidence="3 4" key="1">
    <citation type="submission" date="2018-01" db="EMBL/GenBank/DDBJ databases">
        <title>Complete genome sequence of Streptomyces lunaelactis MM109T, a Ferroverdin A producer isolated from cave moonmilk deposits.</title>
        <authorList>
            <person name="Naome A."/>
            <person name="Martinet L."/>
            <person name="Maciejewska M."/>
            <person name="Anderssen S."/>
            <person name="Adam D."/>
            <person name="Tenconi E."/>
            <person name="Deflandre B."/>
            <person name="Arguelles-Arias A."/>
            <person name="Calusinska M."/>
            <person name="Copieters W."/>
            <person name="Karim L."/>
            <person name="Hanikenne M."/>
            <person name="Baurain D."/>
            <person name="van Wezel G."/>
            <person name="Smargiasso N."/>
            <person name="de Pauw E."/>
            <person name="Delfosse P."/>
            <person name="Rigali S."/>
        </authorList>
    </citation>
    <scope>NUCLEOTIDE SEQUENCE [LARGE SCALE GENOMIC DNA]</scope>
    <source>
        <strain evidence="3 4">MM109</strain>
        <plasmid evidence="4">Plasmid pslun1</plasmid>
    </source>
</reference>
<keyword evidence="4" id="KW-1185">Reference proteome</keyword>
<feature type="region of interest" description="Disordered" evidence="1">
    <location>
        <begin position="300"/>
        <end position="326"/>
    </location>
</feature>